<comment type="similarity">
    <text evidence="1">Belongs to the disease resistance NB-LRR family.</text>
</comment>
<dbReference type="Pfam" id="PF18052">
    <property type="entry name" value="Rx_N"/>
    <property type="match status" value="1"/>
</dbReference>
<dbReference type="InterPro" id="IPR058922">
    <property type="entry name" value="WHD_DRP"/>
</dbReference>
<evidence type="ECO:0000256" key="2">
    <source>
        <dbReference type="ARBA" id="ARBA00022614"/>
    </source>
</evidence>
<evidence type="ECO:0000259" key="8">
    <source>
        <dbReference type="Pfam" id="PF18052"/>
    </source>
</evidence>
<keyword evidence="3" id="KW-0677">Repeat</keyword>
<keyword evidence="12" id="KW-1185">Reference proteome</keyword>
<organism evidence="11 12">
    <name type="scientific">Miscanthus lutarioriparius</name>
    <dbReference type="NCBI Taxonomy" id="422564"/>
    <lineage>
        <taxon>Eukaryota</taxon>
        <taxon>Viridiplantae</taxon>
        <taxon>Streptophyta</taxon>
        <taxon>Embryophyta</taxon>
        <taxon>Tracheophyta</taxon>
        <taxon>Spermatophyta</taxon>
        <taxon>Magnoliopsida</taxon>
        <taxon>Liliopsida</taxon>
        <taxon>Poales</taxon>
        <taxon>Poaceae</taxon>
        <taxon>PACMAD clade</taxon>
        <taxon>Panicoideae</taxon>
        <taxon>Andropogonodae</taxon>
        <taxon>Andropogoneae</taxon>
        <taxon>Saccharinae</taxon>
        <taxon>Miscanthus</taxon>
    </lineage>
</organism>
<feature type="domain" description="Disease resistance protein winged helix" evidence="9">
    <location>
        <begin position="373"/>
        <end position="444"/>
    </location>
</feature>
<evidence type="ECO:0000259" key="10">
    <source>
        <dbReference type="Pfam" id="PF23598"/>
    </source>
</evidence>
<dbReference type="EMBL" id="CAJGYO010000007">
    <property type="protein sequence ID" value="CAD6247414.1"/>
    <property type="molecule type" value="Genomic_DNA"/>
</dbReference>
<comment type="caution">
    <text evidence="11">The sequence shown here is derived from an EMBL/GenBank/DDBJ whole genome shotgun (WGS) entry which is preliminary data.</text>
</comment>
<evidence type="ECO:0000256" key="5">
    <source>
        <dbReference type="ARBA" id="ARBA00022821"/>
    </source>
</evidence>
<proteinExistence type="inferred from homology"/>
<evidence type="ECO:0000256" key="4">
    <source>
        <dbReference type="ARBA" id="ARBA00022741"/>
    </source>
</evidence>
<dbReference type="PANTHER" id="PTHR23155:SF1094">
    <property type="entry name" value="OS11G0686400 PROTEIN"/>
    <property type="match status" value="1"/>
</dbReference>
<dbReference type="InterPro" id="IPR055414">
    <property type="entry name" value="LRR_R13L4/SHOC2-like"/>
</dbReference>
<feature type="domain" description="NB-ARC" evidence="7">
    <location>
        <begin position="170"/>
        <end position="294"/>
    </location>
</feature>
<dbReference type="OrthoDB" id="646178at2759"/>
<dbReference type="PRINTS" id="PR00364">
    <property type="entry name" value="DISEASERSIST"/>
</dbReference>
<dbReference type="Gene3D" id="1.20.5.4130">
    <property type="match status" value="1"/>
</dbReference>
<protein>
    <recommendedName>
        <fullName evidence="13">NB-ARC domain-containing protein</fullName>
    </recommendedName>
</protein>
<dbReference type="Pfam" id="PF23598">
    <property type="entry name" value="LRR_14"/>
    <property type="match status" value="1"/>
</dbReference>
<feature type="domain" description="Disease resistance R13L4/SHOC-2-like LRR" evidence="10">
    <location>
        <begin position="493"/>
        <end position="861"/>
    </location>
</feature>
<keyword evidence="5" id="KW-0611">Plant defense</keyword>
<dbReference type="Gene3D" id="3.80.10.10">
    <property type="entry name" value="Ribonuclease Inhibitor"/>
    <property type="match status" value="1"/>
</dbReference>
<dbReference type="InterPro" id="IPR044974">
    <property type="entry name" value="Disease_R_plants"/>
</dbReference>
<dbReference type="GO" id="GO:0042742">
    <property type="term" value="P:defense response to bacterium"/>
    <property type="evidence" value="ECO:0007669"/>
    <property type="project" value="UniProtKB-ARBA"/>
</dbReference>
<dbReference type="InterPro" id="IPR036388">
    <property type="entry name" value="WH-like_DNA-bd_sf"/>
</dbReference>
<evidence type="ECO:0008006" key="13">
    <source>
        <dbReference type="Google" id="ProtNLM"/>
    </source>
</evidence>
<evidence type="ECO:0000313" key="12">
    <source>
        <dbReference type="Proteomes" id="UP000604825"/>
    </source>
</evidence>
<evidence type="ECO:0000256" key="3">
    <source>
        <dbReference type="ARBA" id="ARBA00022737"/>
    </source>
</evidence>
<dbReference type="SUPFAM" id="SSF52540">
    <property type="entry name" value="P-loop containing nucleoside triphosphate hydrolases"/>
    <property type="match status" value="1"/>
</dbReference>
<dbReference type="InterPro" id="IPR002182">
    <property type="entry name" value="NB-ARC"/>
</dbReference>
<sequence length="908" mass="103500">MEPPVSSSRGPMGPLLWKLDWLESQHLLRNPVRESFDLLKEDLEGIDTFLLELSDEDDPNLMKQYWMKEVREICYDTEDYIDWLFHSQLKIGSVGVAPRLKISRLPRTLNPRPNVVSQIKELRARLQDASERHKRYVLDNSTSPSSSNFMRSHWIPEWSREAASLLVGIDDSKEKLIKLLNNGEKQMNVISISGLGGIGKTTLAKQILQELGWQFGCHAFVRASRKPDTRSLLRSILSQTGWRHHSEACNSQQLTDQLSEHLRHRRYLIVIDDLWDTAVWDFLLRAFPDVPQQFKDASYEIVRKCGGVPLAVIHIAGLLTRQQEKSEEWDYVERSLGSNLNITPTYEGMRKVMNLSYNGLPQCLKTCLQYVCMYPENCTIWKDDLVRRWVAEGFIEGDRERDNEAIAQSHFEELVYRGMIQAIDINYNDQVLSCIVHPMVLDFAISMSAEDNFITTVDYSKNARELGSMVRRLLLFYSSAKYAAKLSGMTLSQVRSLAFYRLVKCLPSIREFKFLRVLVLHLWGDHDDSTRLNLSGIDRLFQLKYLKVTCNFCVQLPTQMWGLNLLETLEINAKETSVPEDIVHLKYLAHLCLPAVTMLPYGMSRLRSLRTLKHFDLCGSSDEEVKSLKELSVLEELQLVLTTASADSVERNLNVLFSIVWLLDNLKSLALVRGASVTKDSVPIIIDSRCMSCPTDGFERLELHRGTCILRRLPRWIGQLGRSLCILKLGVLGIVKIDVDSLAGLQVLKFFSLYVRIPTVQLIIFTSDAFPALECFKFRSGVLCIAFQPRAMPKLRRLKLSFNAYSGVEYGHSMVVGIEHLLNLQEVSGRIGAAVGAKVSDTRSAVSTLRGAISRHSMIPRLNMKTVDWIEDDRVRAGDMLSKMQINTLSEDHRFPGGKIGGQYKYKG</sequence>
<dbReference type="FunFam" id="1.10.10.10:FF:000322">
    <property type="entry name" value="Probable disease resistance protein At1g63360"/>
    <property type="match status" value="1"/>
</dbReference>
<keyword evidence="4" id="KW-0547">Nucleotide-binding</keyword>
<dbReference type="Gene3D" id="1.10.10.10">
    <property type="entry name" value="Winged helix-like DNA-binding domain superfamily/Winged helix DNA-binding domain"/>
    <property type="match status" value="1"/>
</dbReference>
<evidence type="ECO:0000313" key="11">
    <source>
        <dbReference type="EMBL" id="CAD6247414.1"/>
    </source>
</evidence>
<evidence type="ECO:0000256" key="6">
    <source>
        <dbReference type="ARBA" id="ARBA00023054"/>
    </source>
</evidence>
<dbReference type="Gene3D" id="3.40.50.300">
    <property type="entry name" value="P-loop containing nucleotide triphosphate hydrolases"/>
    <property type="match status" value="1"/>
</dbReference>
<gene>
    <name evidence="11" type="ORF">NCGR_LOCUS31610</name>
</gene>
<evidence type="ECO:0000256" key="1">
    <source>
        <dbReference type="ARBA" id="ARBA00008894"/>
    </source>
</evidence>
<dbReference type="Pfam" id="PF23559">
    <property type="entry name" value="WHD_DRP"/>
    <property type="match status" value="1"/>
</dbReference>
<evidence type="ECO:0000259" key="7">
    <source>
        <dbReference type="Pfam" id="PF00931"/>
    </source>
</evidence>
<keyword evidence="2" id="KW-0433">Leucine-rich repeat</keyword>
<dbReference type="Proteomes" id="UP000604825">
    <property type="component" value="Unassembled WGS sequence"/>
</dbReference>
<keyword evidence="6" id="KW-0175">Coiled coil</keyword>
<evidence type="ECO:0000259" key="9">
    <source>
        <dbReference type="Pfam" id="PF23559"/>
    </source>
</evidence>
<dbReference type="InterPro" id="IPR032675">
    <property type="entry name" value="LRR_dom_sf"/>
</dbReference>
<dbReference type="GO" id="GO:0009626">
    <property type="term" value="P:plant-type hypersensitive response"/>
    <property type="evidence" value="ECO:0007669"/>
    <property type="project" value="UniProtKB-ARBA"/>
</dbReference>
<reference evidence="11" key="1">
    <citation type="submission" date="2020-10" db="EMBL/GenBank/DDBJ databases">
        <authorList>
            <person name="Han B."/>
            <person name="Lu T."/>
            <person name="Zhao Q."/>
            <person name="Huang X."/>
            <person name="Zhao Y."/>
        </authorList>
    </citation>
    <scope>NUCLEOTIDE SEQUENCE</scope>
</reference>
<dbReference type="PANTHER" id="PTHR23155">
    <property type="entry name" value="DISEASE RESISTANCE PROTEIN RP"/>
    <property type="match status" value="1"/>
</dbReference>
<dbReference type="AlphaFoldDB" id="A0A811PNL5"/>
<dbReference type="SUPFAM" id="SSF52058">
    <property type="entry name" value="L domain-like"/>
    <property type="match status" value="1"/>
</dbReference>
<dbReference type="InterPro" id="IPR027417">
    <property type="entry name" value="P-loop_NTPase"/>
</dbReference>
<dbReference type="GO" id="GO:0043531">
    <property type="term" value="F:ADP binding"/>
    <property type="evidence" value="ECO:0007669"/>
    <property type="project" value="InterPro"/>
</dbReference>
<accession>A0A811PNL5</accession>
<dbReference type="InterPro" id="IPR041118">
    <property type="entry name" value="Rx_N"/>
</dbReference>
<dbReference type="GO" id="GO:0002758">
    <property type="term" value="P:innate immune response-activating signaling pathway"/>
    <property type="evidence" value="ECO:0007669"/>
    <property type="project" value="UniProtKB-ARBA"/>
</dbReference>
<name>A0A811PNL5_9POAL</name>
<dbReference type="Pfam" id="PF00931">
    <property type="entry name" value="NB-ARC"/>
    <property type="match status" value="1"/>
</dbReference>
<feature type="domain" description="Disease resistance N-terminal" evidence="8">
    <location>
        <begin position="14"/>
        <end position="84"/>
    </location>
</feature>